<sequence>MRSSETKLNIFKNVTLGGGAAISWYAVSAAWMPEQSGTIVPAIGGIAIAALLPTYLGARRARYVNDRQSLALGQRIDVLNDHAIVNVVDRDTKLVEVNDRFVEATGFSREELIGTSMHDLYRDDEGTLAEEIHANLKSGKGWNGETPIRRKDGSAIYTHTTVRPIYDLDGTWIGSISARTDVTETHELLASRDIAQVMDEMKDDVWIVDCDLMAATYMNKVALGRLGIRRATGEVVPLGNLRSVAGVGSIITTCRDMRATGADNAQFETEFCGKPFHISVTRLKVGTLKGRFMVLMSDMSKRVAEEQRKSDFISTVSHELRSPLTSIKGAMGLLLSRAAGQLPDKAVSMLEIAHRNADRLVLIINDILDLEKIAAGRMEFDRRDVNLTDLVEETKNANTTMHHQFSVRVENTSGTDPVWINTDPNRIIQVLNNFLSNACKFSRPGSTVRILLEDHGDSVRVAVKDQGEGIPIKDQHKIFERFADMQNSNRSVKGGTGLGLSICKAIVEGLGGTIGFETTEGMGTTFYFVLPKRETWRESLVADNIVKMRNAS</sequence>
<gene>
    <name evidence="11" type="ORF">BOO69_13195</name>
</gene>
<dbReference type="AlphaFoldDB" id="A0A1J0WIT8"/>
<evidence type="ECO:0000256" key="5">
    <source>
        <dbReference type="ARBA" id="ARBA00022777"/>
    </source>
</evidence>
<name>A0A1J0WIT8_9RHOB</name>
<dbReference type="InterPro" id="IPR000700">
    <property type="entry name" value="PAS-assoc_C"/>
</dbReference>
<comment type="catalytic activity">
    <reaction evidence="1">
        <text>ATP + protein L-histidine = ADP + protein N-phospho-L-histidine.</text>
        <dbReference type="EC" id="2.7.13.3"/>
    </reaction>
</comment>
<feature type="domain" description="Histidine kinase" evidence="8">
    <location>
        <begin position="315"/>
        <end position="534"/>
    </location>
</feature>
<dbReference type="SMART" id="SM00387">
    <property type="entry name" value="HATPase_c"/>
    <property type="match status" value="1"/>
</dbReference>
<keyword evidence="7" id="KW-0472">Membrane</keyword>
<evidence type="ECO:0000256" key="1">
    <source>
        <dbReference type="ARBA" id="ARBA00000085"/>
    </source>
</evidence>
<dbReference type="Gene3D" id="3.30.450.20">
    <property type="entry name" value="PAS domain"/>
    <property type="match status" value="1"/>
</dbReference>
<dbReference type="SMART" id="SM00091">
    <property type="entry name" value="PAS"/>
    <property type="match status" value="1"/>
</dbReference>
<evidence type="ECO:0000256" key="2">
    <source>
        <dbReference type="ARBA" id="ARBA00012438"/>
    </source>
</evidence>
<dbReference type="Pfam" id="PF00512">
    <property type="entry name" value="HisKA"/>
    <property type="match status" value="1"/>
</dbReference>
<dbReference type="Gene3D" id="3.30.565.10">
    <property type="entry name" value="Histidine kinase-like ATPase, C-terminal domain"/>
    <property type="match status" value="1"/>
</dbReference>
<dbReference type="CDD" id="cd00075">
    <property type="entry name" value="HATPase"/>
    <property type="match status" value="1"/>
</dbReference>
<dbReference type="InterPro" id="IPR004358">
    <property type="entry name" value="Sig_transdc_His_kin-like_C"/>
</dbReference>
<dbReference type="PANTHER" id="PTHR43711:SF1">
    <property type="entry name" value="HISTIDINE KINASE 1"/>
    <property type="match status" value="1"/>
</dbReference>
<dbReference type="InterPro" id="IPR035965">
    <property type="entry name" value="PAS-like_dom_sf"/>
</dbReference>
<dbReference type="Gene3D" id="1.10.287.130">
    <property type="match status" value="1"/>
</dbReference>
<evidence type="ECO:0000259" key="8">
    <source>
        <dbReference type="PROSITE" id="PS50109"/>
    </source>
</evidence>
<evidence type="ECO:0000256" key="3">
    <source>
        <dbReference type="ARBA" id="ARBA00022553"/>
    </source>
</evidence>
<keyword evidence="12" id="KW-1185">Reference proteome</keyword>
<dbReference type="STRING" id="1917485.BOO69_13195"/>
<protein>
    <recommendedName>
        <fullName evidence="2">histidine kinase</fullName>
        <ecNumber evidence="2">2.7.13.3</ecNumber>
    </recommendedName>
</protein>
<keyword evidence="3" id="KW-0597">Phosphoprotein</keyword>
<evidence type="ECO:0000256" key="6">
    <source>
        <dbReference type="ARBA" id="ARBA00023012"/>
    </source>
</evidence>
<dbReference type="EC" id="2.7.13.3" evidence="2"/>
<dbReference type="InterPro" id="IPR000014">
    <property type="entry name" value="PAS"/>
</dbReference>
<keyword evidence="5" id="KW-0418">Kinase</keyword>
<keyword evidence="6" id="KW-0902">Two-component regulatory system</keyword>
<dbReference type="EMBL" id="CP018076">
    <property type="protein sequence ID" value="APE44247.1"/>
    <property type="molecule type" value="Genomic_DNA"/>
</dbReference>
<evidence type="ECO:0000313" key="11">
    <source>
        <dbReference type="EMBL" id="APE44247.1"/>
    </source>
</evidence>
<dbReference type="Pfam" id="PF13426">
    <property type="entry name" value="PAS_9"/>
    <property type="match status" value="1"/>
</dbReference>
<feature type="domain" description="PAS" evidence="9">
    <location>
        <begin position="87"/>
        <end position="139"/>
    </location>
</feature>
<dbReference type="PRINTS" id="PR00344">
    <property type="entry name" value="BCTRLSENSOR"/>
</dbReference>
<dbReference type="PROSITE" id="PS50112">
    <property type="entry name" value="PAS"/>
    <property type="match status" value="1"/>
</dbReference>
<dbReference type="PROSITE" id="PS50109">
    <property type="entry name" value="HIS_KIN"/>
    <property type="match status" value="1"/>
</dbReference>
<dbReference type="InterPro" id="IPR050736">
    <property type="entry name" value="Sensor_HK_Regulatory"/>
</dbReference>
<dbReference type="CDD" id="cd00082">
    <property type="entry name" value="HisKA"/>
    <property type="match status" value="1"/>
</dbReference>
<dbReference type="OrthoDB" id="7179697at2"/>
<dbReference type="FunFam" id="3.30.565.10:FF:000006">
    <property type="entry name" value="Sensor histidine kinase WalK"/>
    <property type="match status" value="1"/>
</dbReference>
<dbReference type="SMART" id="SM00388">
    <property type="entry name" value="HisKA"/>
    <property type="match status" value="1"/>
</dbReference>
<keyword evidence="7" id="KW-0812">Transmembrane</keyword>
<dbReference type="SUPFAM" id="SSF55874">
    <property type="entry name" value="ATPase domain of HSP90 chaperone/DNA topoisomerase II/histidine kinase"/>
    <property type="match status" value="1"/>
</dbReference>
<evidence type="ECO:0000256" key="7">
    <source>
        <dbReference type="SAM" id="Phobius"/>
    </source>
</evidence>
<dbReference type="SUPFAM" id="SSF47384">
    <property type="entry name" value="Homodimeric domain of signal transducing histidine kinase"/>
    <property type="match status" value="1"/>
</dbReference>
<keyword evidence="4" id="KW-0808">Transferase</keyword>
<evidence type="ECO:0000259" key="9">
    <source>
        <dbReference type="PROSITE" id="PS50112"/>
    </source>
</evidence>
<evidence type="ECO:0000256" key="4">
    <source>
        <dbReference type="ARBA" id="ARBA00022679"/>
    </source>
</evidence>
<dbReference type="InterPro" id="IPR036097">
    <property type="entry name" value="HisK_dim/P_sf"/>
</dbReference>
<proteinExistence type="predicted"/>
<dbReference type="PANTHER" id="PTHR43711">
    <property type="entry name" value="TWO-COMPONENT HISTIDINE KINASE"/>
    <property type="match status" value="1"/>
</dbReference>
<organism evidence="11 12">
    <name type="scientific">Sulfitobacter alexandrii</name>
    <dbReference type="NCBI Taxonomy" id="1917485"/>
    <lineage>
        <taxon>Bacteria</taxon>
        <taxon>Pseudomonadati</taxon>
        <taxon>Pseudomonadota</taxon>
        <taxon>Alphaproteobacteria</taxon>
        <taxon>Rhodobacterales</taxon>
        <taxon>Roseobacteraceae</taxon>
        <taxon>Sulfitobacter</taxon>
    </lineage>
</organism>
<dbReference type="Proteomes" id="UP000181897">
    <property type="component" value="Chromosome"/>
</dbReference>
<dbReference type="SUPFAM" id="SSF55785">
    <property type="entry name" value="PYP-like sensor domain (PAS domain)"/>
    <property type="match status" value="1"/>
</dbReference>
<dbReference type="NCBIfam" id="TIGR00229">
    <property type="entry name" value="sensory_box"/>
    <property type="match status" value="1"/>
</dbReference>
<dbReference type="Pfam" id="PF02518">
    <property type="entry name" value="HATPase_c"/>
    <property type="match status" value="1"/>
</dbReference>
<dbReference type="InterPro" id="IPR003594">
    <property type="entry name" value="HATPase_dom"/>
</dbReference>
<reference evidence="11 12" key="1">
    <citation type="submission" date="2016-11" db="EMBL/GenBank/DDBJ databases">
        <title>Complete genome sequence of Sulfitobacter sp. AM1-D1, a toxic bacteria associated with marine dinoflagellate Alexandrium minutum in East China Sea.</title>
        <authorList>
            <person name="Yang Q."/>
            <person name="Zhang X."/>
            <person name="Tian X."/>
        </authorList>
    </citation>
    <scope>NUCLEOTIDE SEQUENCE [LARGE SCALE GENOMIC DNA]</scope>
    <source>
        <strain evidence="11 12">AM1-D1</strain>
    </source>
</reference>
<dbReference type="GO" id="GO:0000155">
    <property type="term" value="F:phosphorelay sensor kinase activity"/>
    <property type="evidence" value="ECO:0007669"/>
    <property type="project" value="InterPro"/>
</dbReference>
<feature type="domain" description="PAC" evidence="10">
    <location>
        <begin position="142"/>
        <end position="194"/>
    </location>
</feature>
<feature type="transmembrane region" description="Helical" evidence="7">
    <location>
        <begin position="39"/>
        <end position="58"/>
    </location>
</feature>
<dbReference type="PROSITE" id="PS50113">
    <property type="entry name" value="PAC"/>
    <property type="match status" value="1"/>
</dbReference>
<keyword evidence="7" id="KW-1133">Transmembrane helix</keyword>
<dbReference type="InterPro" id="IPR005467">
    <property type="entry name" value="His_kinase_dom"/>
</dbReference>
<dbReference type="InterPro" id="IPR036890">
    <property type="entry name" value="HATPase_C_sf"/>
</dbReference>
<dbReference type="KEGG" id="suam:BOO69_13195"/>
<evidence type="ECO:0000313" key="12">
    <source>
        <dbReference type="Proteomes" id="UP000181897"/>
    </source>
</evidence>
<accession>A0A1J0WIT8</accession>
<dbReference type="InterPro" id="IPR003661">
    <property type="entry name" value="HisK_dim/P_dom"/>
</dbReference>
<evidence type="ECO:0000259" key="10">
    <source>
        <dbReference type="PROSITE" id="PS50113"/>
    </source>
</evidence>
<dbReference type="CDD" id="cd00130">
    <property type="entry name" value="PAS"/>
    <property type="match status" value="1"/>
</dbReference>